<keyword evidence="3" id="KW-1185">Reference proteome</keyword>
<protein>
    <submittedName>
        <fullName evidence="2">Uncharacterized protein</fullName>
    </submittedName>
</protein>
<feature type="compositionally biased region" description="Polar residues" evidence="1">
    <location>
        <begin position="1"/>
        <end position="10"/>
    </location>
</feature>
<proteinExistence type="predicted"/>
<evidence type="ECO:0000256" key="1">
    <source>
        <dbReference type="SAM" id="MobiDB-lite"/>
    </source>
</evidence>
<name>A0A5D2ETB8_GOSDA</name>
<dbReference type="Proteomes" id="UP000323506">
    <property type="component" value="Chromosome A11"/>
</dbReference>
<dbReference type="AlphaFoldDB" id="A0A5D2ETB8"/>
<accession>A0A5D2ETB8</accession>
<evidence type="ECO:0000313" key="2">
    <source>
        <dbReference type="EMBL" id="TYG96934.1"/>
    </source>
</evidence>
<feature type="region of interest" description="Disordered" evidence="1">
    <location>
        <begin position="1"/>
        <end position="30"/>
    </location>
</feature>
<organism evidence="2 3">
    <name type="scientific">Gossypium darwinii</name>
    <name type="common">Darwin's cotton</name>
    <name type="synonym">Gossypium barbadense var. darwinii</name>
    <dbReference type="NCBI Taxonomy" id="34276"/>
    <lineage>
        <taxon>Eukaryota</taxon>
        <taxon>Viridiplantae</taxon>
        <taxon>Streptophyta</taxon>
        <taxon>Embryophyta</taxon>
        <taxon>Tracheophyta</taxon>
        <taxon>Spermatophyta</taxon>
        <taxon>Magnoliopsida</taxon>
        <taxon>eudicotyledons</taxon>
        <taxon>Gunneridae</taxon>
        <taxon>Pentapetalae</taxon>
        <taxon>rosids</taxon>
        <taxon>malvids</taxon>
        <taxon>Malvales</taxon>
        <taxon>Malvaceae</taxon>
        <taxon>Malvoideae</taxon>
        <taxon>Gossypium</taxon>
    </lineage>
</organism>
<sequence length="180" mass="18937">MPKQESCNIRASSASPSNAAGGPKFSGNSASPSRYSTICLMLGRNAGTSLEQMRPNLSTIIISLSLFWPCSLVSTTSTILPCLYFSHTQSTNTISSGNALCSTGLRPQATSSKSAPNAYTSELVVAFPVLKSSGARYPNVPTTLVVPGFESCSYNFARPKSPNLPFNSSSNNTLLALISL</sequence>
<gene>
    <name evidence="2" type="ORF">ES288_A11G393100v1</name>
</gene>
<evidence type="ECO:0000313" key="3">
    <source>
        <dbReference type="Proteomes" id="UP000323506"/>
    </source>
</evidence>
<reference evidence="2 3" key="1">
    <citation type="submission" date="2019-06" db="EMBL/GenBank/DDBJ databases">
        <title>WGS assembly of Gossypium darwinii.</title>
        <authorList>
            <person name="Chen Z.J."/>
            <person name="Sreedasyam A."/>
            <person name="Ando A."/>
            <person name="Song Q."/>
            <person name="De L."/>
            <person name="Hulse-Kemp A."/>
            <person name="Ding M."/>
            <person name="Ye W."/>
            <person name="Kirkbride R."/>
            <person name="Jenkins J."/>
            <person name="Plott C."/>
            <person name="Lovell J."/>
            <person name="Lin Y.-M."/>
            <person name="Vaughn R."/>
            <person name="Liu B."/>
            <person name="Li W."/>
            <person name="Simpson S."/>
            <person name="Scheffler B."/>
            <person name="Saski C."/>
            <person name="Grover C."/>
            <person name="Hu G."/>
            <person name="Conover J."/>
            <person name="Carlson J."/>
            <person name="Shu S."/>
            <person name="Boston L."/>
            <person name="Williams M."/>
            <person name="Peterson D."/>
            <person name="Mcgee K."/>
            <person name="Jones D."/>
            <person name="Wendel J."/>
            <person name="Stelly D."/>
            <person name="Grimwood J."/>
            <person name="Schmutz J."/>
        </authorList>
    </citation>
    <scope>NUCLEOTIDE SEQUENCE [LARGE SCALE GENOMIC DNA]</scope>
    <source>
        <strain evidence="2">1808015.09</strain>
    </source>
</reference>
<dbReference type="EMBL" id="CM017698">
    <property type="protein sequence ID" value="TYG96934.1"/>
    <property type="molecule type" value="Genomic_DNA"/>
</dbReference>
<feature type="compositionally biased region" description="Low complexity" evidence="1">
    <location>
        <begin position="11"/>
        <end position="23"/>
    </location>
</feature>